<evidence type="ECO:0000256" key="1">
    <source>
        <dbReference type="ARBA" id="ARBA00009477"/>
    </source>
</evidence>
<comment type="similarity">
    <text evidence="1">Belongs to the membrane fusion protein (MFP) (TC 8.A.1) family.</text>
</comment>
<dbReference type="AlphaFoldDB" id="A0A4R3URB2"/>
<accession>A0A4R3URB2</accession>
<evidence type="ECO:0000259" key="2">
    <source>
        <dbReference type="Pfam" id="PF25876"/>
    </source>
</evidence>
<comment type="caution">
    <text evidence="3">The sequence shown here is derived from an EMBL/GenBank/DDBJ whole genome shotgun (WGS) entry which is preliminary data.</text>
</comment>
<evidence type="ECO:0000313" key="3">
    <source>
        <dbReference type="EMBL" id="TCU92544.1"/>
    </source>
</evidence>
<dbReference type="GO" id="GO:1990281">
    <property type="term" value="C:efflux pump complex"/>
    <property type="evidence" value="ECO:0007669"/>
    <property type="project" value="TreeGrafter"/>
</dbReference>
<dbReference type="InterPro" id="IPR006143">
    <property type="entry name" value="RND_pump_MFP"/>
</dbReference>
<dbReference type="PANTHER" id="PTHR30469">
    <property type="entry name" value="MULTIDRUG RESISTANCE PROTEIN MDTA"/>
    <property type="match status" value="1"/>
</dbReference>
<dbReference type="Pfam" id="PF25876">
    <property type="entry name" value="HH_MFP_RND"/>
    <property type="match status" value="1"/>
</dbReference>
<protein>
    <submittedName>
        <fullName evidence="3">RND family efflux transporter MFP subunit</fullName>
    </submittedName>
</protein>
<proteinExistence type="inferred from homology"/>
<dbReference type="Gene3D" id="2.40.50.100">
    <property type="match status" value="1"/>
</dbReference>
<reference evidence="3 4" key="1">
    <citation type="submission" date="2019-03" db="EMBL/GenBank/DDBJ databases">
        <title>Genomic Encyclopedia of Type Strains, Phase IV (KMG-IV): sequencing the most valuable type-strain genomes for metagenomic binning, comparative biology and taxonomic classification.</title>
        <authorList>
            <person name="Goeker M."/>
        </authorList>
    </citation>
    <scope>NUCLEOTIDE SEQUENCE [LARGE SCALE GENOMIC DNA]</scope>
    <source>
        <strain evidence="3 4">DSM 654</strain>
    </source>
</reference>
<feature type="domain" description="Multidrug resistance protein MdtA-like alpha-helical hairpin" evidence="2">
    <location>
        <begin position="104"/>
        <end position="172"/>
    </location>
</feature>
<dbReference type="Gene3D" id="1.10.287.470">
    <property type="entry name" value="Helix hairpin bin"/>
    <property type="match status" value="1"/>
</dbReference>
<dbReference type="Gene3D" id="2.40.30.170">
    <property type="match status" value="1"/>
</dbReference>
<organism evidence="3 4">
    <name type="scientific">Roseateles saccharophilus</name>
    <name type="common">Pseudomonas saccharophila</name>
    <dbReference type="NCBI Taxonomy" id="304"/>
    <lineage>
        <taxon>Bacteria</taxon>
        <taxon>Pseudomonadati</taxon>
        <taxon>Pseudomonadota</taxon>
        <taxon>Betaproteobacteria</taxon>
        <taxon>Burkholderiales</taxon>
        <taxon>Sphaerotilaceae</taxon>
        <taxon>Roseateles</taxon>
    </lineage>
</organism>
<keyword evidence="4" id="KW-1185">Reference proteome</keyword>
<dbReference type="Proteomes" id="UP000295110">
    <property type="component" value="Unassembled WGS sequence"/>
</dbReference>
<dbReference type="InterPro" id="IPR058624">
    <property type="entry name" value="MdtA-like_HH"/>
</dbReference>
<dbReference type="SUPFAM" id="SSF111369">
    <property type="entry name" value="HlyD-like secretion proteins"/>
    <property type="match status" value="1"/>
</dbReference>
<name>A0A4R3URB2_ROSSA</name>
<sequence>MNKSPSPATQKIPDAGRQLRLPVLALATMVGLATPMGAANAAARMGDFDCLLEPSLTLEIRSPVTALIERVHAERGGIVRHGTPLVTLVSSVERAAVDLARFKAQMEGPLKSATSRMEFASNKLRRRTDLAQSNYISVQDRDDAASEYAIAQADAVIANEARIVAKLELAYAAAQLGQRFMQSPIDGVVVDQVLHAGELAEVGENKPYILKLAQVNPLRVKLLLSASLYPKVKIGMRGDVFVEQPAQDLRNAVVTQVDKVIDAASGTFQVHMDVPNPTDALIGGLRCRASLKGL</sequence>
<dbReference type="NCBIfam" id="TIGR01730">
    <property type="entry name" value="RND_mfp"/>
    <property type="match status" value="1"/>
</dbReference>
<dbReference type="GO" id="GO:0015562">
    <property type="term" value="F:efflux transmembrane transporter activity"/>
    <property type="evidence" value="ECO:0007669"/>
    <property type="project" value="TreeGrafter"/>
</dbReference>
<dbReference type="EMBL" id="SMBU01000022">
    <property type="protein sequence ID" value="TCU92544.1"/>
    <property type="molecule type" value="Genomic_DNA"/>
</dbReference>
<evidence type="ECO:0000313" key="4">
    <source>
        <dbReference type="Proteomes" id="UP000295110"/>
    </source>
</evidence>
<dbReference type="OrthoDB" id="9768185at2"/>
<dbReference type="RefSeq" id="WP_132573940.1">
    <property type="nucleotide sequence ID" value="NZ_CBCSGL010000019.1"/>
</dbReference>
<gene>
    <name evidence="3" type="ORF">EV671_102258</name>
</gene>